<organism evidence="1 2">
    <name type="scientific">Phytophthora rubi</name>
    <dbReference type="NCBI Taxonomy" id="129364"/>
    <lineage>
        <taxon>Eukaryota</taxon>
        <taxon>Sar</taxon>
        <taxon>Stramenopiles</taxon>
        <taxon>Oomycota</taxon>
        <taxon>Peronosporomycetes</taxon>
        <taxon>Peronosporales</taxon>
        <taxon>Peronosporaceae</taxon>
        <taxon>Phytophthora</taxon>
    </lineage>
</organism>
<name>A0A6A3NTU7_9STRA</name>
<reference evidence="1 2" key="1">
    <citation type="submission" date="2018-09" db="EMBL/GenBank/DDBJ databases">
        <title>Genomic investigation of the strawberry pathogen Phytophthora fragariae indicates pathogenicity is determined by transcriptional variation in three key races.</title>
        <authorList>
            <person name="Adams T.M."/>
            <person name="Armitage A.D."/>
            <person name="Sobczyk M.K."/>
            <person name="Bates H.J."/>
            <person name="Dunwell J.M."/>
            <person name="Nellist C.F."/>
            <person name="Harrison R.J."/>
        </authorList>
    </citation>
    <scope>NUCLEOTIDE SEQUENCE [LARGE SCALE GENOMIC DNA]</scope>
    <source>
        <strain evidence="1 2">SCRP249</strain>
    </source>
</reference>
<comment type="caution">
    <text evidence="1">The sequence shown here is derived from an EMBL/GenBank/DDBJ whole genome shotgun (WGS) entry which is preliminary data.</text>
</comment>
<gene>
    <name evidence="1" type="ORF">PR001_g5584</name>
</gene>
<protein>
    <submittedName>
        <fullName evidence="1">Uncharacterized protein</fullName>
    </submittedName>
</protein>
<dbReference type="Proteomes" id="UP000429607">
    <property type="component" value="Unassembled WGS sequence"/>
</dbReference>
<accession>A0A6A3NTU7</accession>
<evidence type="ECO:0000313" key="1">
    <source>
        <dbReference type="EMBL" id="KAE9043881.1"/>
    </source>
</evidence>
<sequence>MPWLRRSSAGLLAAISAPPLTARPALPPFCFELENTNKSVGVSEIGGRNRICRGLSAPAYPINRCCDRLKNDQSKQG</sequence>
<proteinExistence type="predicted"/>
<evidence type="ECO:0000313" key="2">
    <source>
        <dbReference type="Proteomes" id="UP000429607"/>
    </source>
</evidence>
<dbReference type="AlphaFoldDB" id="A0A6A3NTU7"/>
<dbReference type="EMBL" id="QXFV01000251">
    <property type="protein sequence ID" value="KAE9043881.1"/>
    <property type="molecule type" value="Genomic_DNA"/>
</dbReference>